<dbReference type="EMBL" id="FRFD01000004">
    <property type="protein sequence ID" value="SHO47436.1"/>
    <property type="molecule type" value="Genomic_DNA"/>
</dbReference>
<comment type="similarity">
    <text evidence="1 10">Belongs to the ribonucleoside diphosphate reductase large chain family.</text>
</comment>
<evidence type="ECO:0000256" key="1">
    <source>
        <dbReference type="ARBA" id="ARBA00010406"/>
    </source>
</evidence>
<evidence type="ECO:0000256" key="3">
    <source>
        <dbReference type="ARBA" id="ARBA00022533"/>
    </source>
</evidence>
<dbReference type="NCBIfam" id="NF005483">
    <property type="entry name" value="PRK07088.1"/>
    <property type="match status" value="1"/>
</dbReference>
<dbReference type="SUPFAM" id="SSF48168">
    <property type="entry name" value="R1 subunit of ribonucleotide reductase, N-terminal domain"/>
    <property type="match status" value="1"/>
</dbReference>
<keyword evidence="5 9" id="KW-0067">ATP-binding</keyword>
<comment type="catalytic activity">
    <reaction evidence="8 10">
        <text>a 2'-deoxyribonucleoside 5'-diphosphate + [thioredoxin]-disulfide + H2O = a ribonucleoside 5'-diphosphate + [thioredoxin]-dithiol</text>
        <dbReference type="Rhea" id="RHEA:23252"/>
        <dbReference type="Rhea" id="RHEA-COMP:10698"/>
        <dbReference type="Rhea" id="RHEA-COMP:10700"/>
        <dbReference type="ChEBI" id="CHEBI:15377"/>
        <dbReference type="ChEBI" id="CHEBI:29950"/>
        <dbReference type="ChEBI" id="CHEBI:50058"/>
        <dbReference type="ChEBI" id="CHEBI:57930"/>
        <dbReference type="ChEBI" id="CHEBI:73316"/>
        <dbReference type="EC" id="1.17.4.1"/>
    </reaction>
</comment>
<evidence type="ECO:0000256" key="6">
    <source>
        <dbReference type="ARBA" id="ARBA00023002"/>
    </source>
</evidence>
<dbReference type="GO" id="GO:0004748">
    <property type="term" value="F:ribonucleoside-diphosphate reductase activity, thioredoxin disulfide as acceptor"/>
    <property type="evidence" value="ECO:0007669"/>
    <property type="project" value="UniProtKB-EC"/>
</dbReference>
<dbReference type="GO" id="GO:0009263">
    <property type="term" value="P:deoxyribonucleotide biosynthetic process"/>
    <property type="evidence" value="ECO:0007669"/>
    <property type="project" value="UniProtKB-KW"/>
</dbReference>
<dbReference type="Pfam" id="PF03477">
    <property type="entry name" value="ATP-cone"/>
    <property type="match status" value="1"/>
</dbReference>
<reference evidence="12 13" key="1">
    <citation type="submission" date="2016-12" db="EMBL/GenBank/DDBJ databases">
        <authorList>
            <person name="Song W.-J."/>
            <person name="Kurnit D.M."/>
        </authorList>
    </citation>
    <scope>NUCLEOTIDE SEQUENCE [LARGE SCALE GENOMIC DNA]</scope>
    <source>
        <strain evidence="12 13">DSM 12503</strain>
    </source>
</reference>
<dbReference type="InterPro" id="IPR013509">
    <property type="entry name" value="RNR_lsu_N"/>
</dbReference>
<evidence type="ECO:0000256" key="10">
    <source>
        <dbReference type="RuleBase" id="RU003410"/>
    </source>
</evidence>
<dbReference type="AlphaFoldDB" id="A0A1M7Y525"/>
<keyword evidence="3" id="KW-0021">Allosteric enzyme</keyword>
<dbReference type="InterPro" id="IPR013346">
    <property type="entry name" value="NrdE_NrdA_C"/>
</dbReference>
<keyword evidence="6 10" id="KW-0560">Oxidoreductase</keyword>
<evidence type="ECO:0000313" key="12">
    <source>
        <dbReference type="EMBL" id="SHO47436.1"/>
    </source>
</evidence>
<dbReference type="PROSITE" id="PS51161">
    <property type="entry name" value="ATP_CONE"/>
    <property type="match status" value="1"/>
</dbReference>
<keyword evidence="4 9" id="KW-0547">Nucleotide-binding</keyword>
<dbReference type="InterPro" id="IPR008926">
    <property type="entry name" value="RNR_R1-su_N"/>
</dbReference>
<dbReference type="GO" id="GO:0005524">
    <property type="term" value="F:ATP binding"/>
    <property type="evidence" value="ECO:0007669"/>
    <property type="project" value="UniProtKB-UniRule"/>
</dbReference>
<dbReference type="Gene3D" id="3.20.70.20">
    <property type="match status" value="1"/>
</dbReference>
<dbReference type="PRINTS" id="PR01183">
    <property type="entry name" value="RIBORDTASEM1"/>
</dbReference>
<dbReference type="Pfam" id="PF02867">
    <property type="entry name" value="Ribonuc_red_lgC"/>
    <property type="match status" value="1"/>
</dbReference>
<comment type="function">
    <text evidence="10">Provides the precursors necessary for DNA synthesis. Catalyzes the biosynthesis of deoxyribonucleotides from the corresponding ribonucleotides.</text>
</comment>
<keyword evidence="13" id="KW-1185">Reference proteome</keyword>
<dbReference type="UniPathway" id="UPA00326"/>
<dbReference type="FunFam" id="3.20.70.20:FF:000014">
    <property type="entry name" value="Ribonucleoside-diphosphate reductase"/>
    <property type="match status" value="1"/>
</dbReference>
<evidence type="ECO:0000313" key="13">
    <source>
        <dbReference type="Proteomes" id="UP000184612"/>
    </source>
</evidence>
<evidence type="ECO:0000256" key="8">
    <source>
        <dbReference type="ARBA" id="ARBA00047754"/>
    </source>
</evidence>
<proteinExistence type="inferred from homology"/>
<dbReference type="STRING" id="1121345.SAMN02745217_01535"/>
<dbReference type="PANTHER" id="PTHR11573:SF6">
    <property type="entry name" value="RIBONUCLEOSIDE-DIPHOSPHATE REDUCTASE LARGE SUBUNIT"/>
    <property type="match status" value="1"/>
</dbReference>
<sequence length="763" mass="87168">MDIMIKKRNGNYEPLYVEKTKKMVAYACEGLAGCDPAELEMDSNIQFRDGMSTKEIQKILIQTAIEKTIQTTRDTFGNEVKKTNIDWQYAAARLLMSDLYKEAAINRGYEYFGYGDFYGLMVKLTGLHYYGDYLLKEYTEDEIKELGVYIRAERDLLFNYEGLKLLADRYLIQGFDKEVYELPQERFMIIAMHLAIPEESGRIEYVKKFYDILSELKMTVATPTLAAAGTPFHQLSSCFISTVGDNLWSIYDVNSKFASVSKHGGALGIYMGKVRALNSEIRGYKNTSGGVVPWVRLYNDTAVAVDQLGRRKGGASVTLDIWHQDLYEFLDLKTNNGDDRRKAHDIFPSLSIPDLFMKRLLERAEWSLFDPYEVKKQMGFYLEDCYDEEEGGEFTRRYLACENNQNLKRITVSTLDIMKKVMKSAVETGTPFIFFRDTVNRANPNKHAGMIYASNLCHEIAQNMSESLLLEETIEDGNGQKEVLIRIKSGDMVTCNLNSINLGRVDIEDLKDIIPLQIRMLDNVITLNQSPVQEARITSDKYRAIGLGTSGYHHYLVNHGIAWESEEHLKEADVLFEEIAYQAIKSSCELAREKGAYPAFSGSQWQTGEYFESRGYTSDRWQELKETVKEYGLRNGYLLAVAPTGSTSNIAGTTAGIDPIFKKFFIEEKKGSFTPKAAPDLSEENFWLYKEAHHIDQLYSIKACGIRQKHIDQAQSFNLYITPEVKAKDILNLYIETWKNGVKTIYYIRNQSIEMDECTSCSS</sequence>
<dbReference type="InterPro" id="IPR039718">
    <property type="entry name" value="Rrm1"/>
</dbReference>
<dbReference type="Pfam" id="PF00317">
    <property type="entry name" value="Ribonuc_red_lgN"/>
    <property type="match status" value="1"/>
</dbReference>
<evidence type="ECO:0000256" key="4">
    <source>
        <dbReference type="ARBA" id="ARBA00022741"/>
    </source>
</evidence>
<dbReference type="RefSeq" id="WP_073588247.1">
    <property type="nucleotide sequence ID" value="NZ_FRFD01000004.1"/>
</dbReference>
<dbReference type="PROSITE" id="PS00089">
    <property type="entry name" value="RIBORED_LARGE"/>
    <property type="match status" value="1"/>
</dbReference>
<keyword evidence="7 10" id="KW-0215">Deoxyribonucleotide synthesis</keyword>
<dbReference type="InterPro" id="IPR000788">
    <property type="entry name" value="RNR_lg_C"/>
</dbReference>
<evidence type="ECO:0000256" key="2">
    <source>
        <dbReference type="ARBA" id="ARBA00012274"/>
    </source>
</evidence>
<dbReference type="GO" id="GO:0005971">
    <property type="term" value="C:ribonucleoside-diphosphate reductase complex"/>
    <property type="evidence" value="ECO:0007669"/>
    <property type="project" value="TreeGrafter"/>
</dbReference>
<dbReference type="CDD" id="cd01679">
    <property type="entry name" value="RNR_I"/>
    <property type="match status" value="1"/>
</dbReference>
<dbReference type="InterPro" id="IPR005144">
    <property type="entry name" value="ATP-cone_dom"/>
</dbReference>
<feature type="domain" description="ATP-cone" evidence="11">
    <location>
        <begin position="3"/>
        <end position="105"/>
    </location>
</feature>
<gene>
    <name evidence="12" type="ORF">SAMN02745217_01535</name>
</gene>
<dbReference type="OrthoDB" id="9762933at2"/>
<name>A0A1M7Y525_9FIRM</name>
<dbReference type="PANTHER" id="PTHR11573">
    <property type="entry name" value="RIBONUCLEOSIDE-DIPHOSPHATE REDUCTASE LARGE CHAIN"/>
    <property type="match status" value="1"/>
</dbReference>
<dbReference type="EC" id="1.17.4.1" evidence="2 10"/>
<dbReference type="Proteomes" id="UP000184612">
    <property type="component" value="Unassembled WGS sequence"/>
</dbReference>
<evidence type="ECO:0000256" key="5">
    <source>
        <dbReference type="ARBA" id="ARBA00022840"/>
    </source>
</evidence>
<evidence type="ECO:0000256" key="7">
    <source>
        <dbReference type="ARBA" id="ARBA00023116"/>
    </source>
</evidence>
<accession>A0A1M7Y525</accession>
<evidence type="ECO:0000259" key="11">
    <source>
        <dbReference type="PROSITE" id="PS51161"/>
    </source>
</evidence>
<evidence type="ECO:0000256" key="9">
    <source>
        <dbReference type="PROSITE-ProRule" id="PRU00492"/>
    </source>
</evidence>
<protein>
    <recommendedName>
        <fullName evidence="2 10">Ribonucleoside-diphosphate reductase</fullName>
        <ecNumber evidence="2 10">1.17.4.1</ecNumber>
    </recommendedName>
</protein>
<dbReference type="SUPFAM" id="SSF51998">
    <property type="entry name" value="PFL-like glycyl radical enzymes"/>
    <property type="match status" value="1"/>
</dbReference>
<dbReference type="NCBIfam" id="TIGR02506">
    <property type="entry name" value="NrdE_NrdA"/>
    <property type="match status" value="1"/>
</dbReference>
<organism evidence="12 13">
    <name type="scientific">Anaerocolumna xylanovorans DSM 12503</name>
    <dbReference type="NCBI Taxonomy" id="1121345"/>
    <lineage>
        <taxon>Bacteria</taxon>
        <taxon>Bacillati</taxon>
        <taxon>Bacillota</taxon>
        <taxon>Clostridia</taxon>
        <taxon>Lachnospirales</taxon>
        <taxon>Lachnospiraceae</taxon>
        <taxon>Anaerocolumna</taxon>
    </lineage>
</organism>